<evidence type="ECO:0000313" key="11">
    <source>
        <dbReference type="EMBL" id="QEN06851.1"/>
    </source>
</evidence>
<dbReference type="GO" id="GO:0022857">
    <property type="term" value="F:transmembrane transporter activity"/>
    <property type="evidence" value="ECO:0007669"/>
    <property type="project" value="TreeGrafter"/>
</dbReference>
<name>A0A5C1QH13_9SPIO</name>
<keyword evidence="7 9" id="KW-0472">Membrane</keyword>
<dbReference type="Pfam" id="PF04290">
    <property type="entry name" value="DctQ"/>
    <property type="match status" value="1"/>
</dbReference>
<feature type="domain" description="Tripartite ATP-independent periplasmic transporters DctQ component" evidence="10">
    <location>
        <begin position="26"/>
        <end position="155"/>
    </location>
</feature>
<dbReference type="OrthoDB" id="371262at2"/>
<dbReference type="Proteomes" id="UP000324209">
    <property type="component" value="Chromosome"/>
</dbReference>
<keyword evidence="2" id="KW-0813">Transport</keyword>
<feature type="transmembrane region" description="Helical" evidence="9">
    <location>
        <begin position="21"/>
        <end position="38"/>
    </location>
</feature>
<keyword evidence="6 9" id="KW-1133">Transmembrane helix</keyword>
<keyword evidence="4" id="KW-0997">Cell inner membrane</keyword>
<comment type="subcellular location">
    <subcellularLocation>
        <location evidence="1">Cell inner membrane</location>
        <topology evidence="1">Multi-pass membrane protein</topology>
    </subcellularLocation>
</comment>
<comment type="similarity">
    <text evidence="8">Belongs to the TRAP transporter small permease family.</text>
</comment>
<protein>
    <submittedName>
        <fullName evidence="11">TRAP transporter small permease</fullName>
    </submittedName>
</protein>
<keyword evidence="3" id="KW-1003">Cell membrane</keyword>
<evidence type="ECO:0000256" key="6">
    <source>
        <dbReference type="ARBA" id="ARBA00022989"/>
    </source>
</evidence>
<dbReference type="KEGG" id="ock:EXM22_02150"/>
<evidence type="ECO:0000256" key="2">
    <source>
        <dbReference type="ARBA" id="ARBA00022448"/>
    </source>
</evidence>
<evidence type="ECO:0000259" key="10">
    <source>
        <dbReference type="Pfam" id="PF04290"/>
    </source>
</evidence>
<dbReference type="GO" id="GO:0005886">
    <property type="term" value="C:plasma membrane"/>
    <property type="evidence" value="ECO:0007669"/>
    <property type="project" value="UniProtKB-SubCell"/>
</dbReference>
<dbReference type="InterPro" id="IPR055348">
    <property type="entry name" value="DctQ"/>
</dbReference>
<evidence type="ECO:0000313" key="12">
    <source>
        <dbReference type="Proteomes" id="UP000324209"/>
    </source>
</evidence>
<keyword evidence="12" id="KW-1185">Reference proteome</keyword>
<dbReference type="GO" id="GO:0015740">
    <property type="term" value="P:C4-dicarboxylate transport"/>
    <property type="evidence" value="ECO:0007669"/>
    <property type="project" value="TreeGrafter"/>
</dbReference>
<evidence type="ECO:0000256" key="4">
    <source>
        <dbReference type="ARBA" id="ARBA00022519"/>
    </source>
</evidence>
<feature type="transmembrane region" description="Helical" evidence="9">
    <location>
        <begin position="88"/>
        <end position="110"/>
    </location>
</feature>
<feature type="transmembrane region" description="Helical" evidence="9">
    <location>
        <begin position="50"/>
        <end position="67"/>
    </location>
</feature>
<feature type="transmembrane region" description="Helical" evidence="9">
    <location>
        <begin position="130"/>
        <end position="151"/>
    </location>
</feature>
<reference evidence="11 12" key="1">
    <citation type="submission" date="2019-02" db="EMBL/GenBank/DDBJ databases">
        <title>Complete Genome Sequence and Methylome Analysis of free living Spirochaetas.</title>
        <authorList>
            <person name="Fomenkov A."/>
            <person name="Dubinina G."/>
            <person name="Leshcheva N."/>
            <person name="Mikheeva N."/>
            <person name="Grabovich M."/>
            <person name="Vincze T."/>
            <person name="Roberts R.J."/>
        </authorList>
    </citation>
    <scope>NUCLEOTIDE SEQUENCE [LARGE SCALE GENOMIC DNA]</scope>
    <source>
        <strain evidence="11 12">K2</strain>
    </source>
</reference>
<evidence type="ECO:0000256" key="1">
    <source>
        <dbReference type="ARBA" id="ARBA00004429"/>
    </source>
</evidence>
<dbReference type="PANTHER" id="PTHR35011">
    <property type="entry name" value="2,3-DIKETO-L-GULONATE TRAP TRANSPORTER SMALL PERMEASE PROTEIN YIAM"/>
    <property type="match status" value="1"/>
</dbReference>
<gene>
    <name evidence="11" type="ORF">EXM22_02150</name>
</gene>
<sequence length="160" mass="18808">MRMDKFIDILYEKIVGNLIKVIGLIMTLSILIQIFSRAFMKVPFSWTEELSRIMFMWFCFLGSGLALKKKAHLGIDFFVNKYGQNFKYVNQIIINLLVGFFGFFMAFYGFKIARVMHKQVSSVMRIPMSYYYAVIPVTGILLLILSIYYLIQNFKKENRS</sequence>
<evidence type="ECO:0000256" key="3">
    <source>
        <dbReference type="ARBA" id="ARBA00022475"/>
    </source>
</evidence>
<dbReference type="EMBL" id="CP036150">
    <property type="protein sequence ID" value="QEN06851.1"/>
    <property type="molecule type" value="Genomic_DNA"/>
</dbReference>
<evidence type="ECO:0000256" key="9">
    <source>
        <dbReference type="SAM" id="Phobius"/>
    </source>
</evidence>
<evidence type="ECO:0000256" key="8">
    <source>
        <dbReference type="ARBA" id="ARBA00038436"/>
    </source>
</evidence>
<keyword evidence="5 9" id="KW-0812">Transmembrane</keyword>
<dbReference type="AlphaFoldDB" id="A0A5C1QH13"/>
<evidence type="ECO:0000256" key="5">
    <source>
        <dbReference type="ARBA" id="ARBA00022692"/>
    </source>
</evidence>
<organism evidence="11 12">
    <name type="scientific">Oceanispirochaeta crateris</name>
    <dbReference type="NCBI Taxonomy" id="2518645"/>
    <lineage>
        <taxon>Bacteria</taxon>
        <taxon>Pseudomonadati</taxon>
        <taxon>Spirochaetota</taxon>
        <taxon>Spirochaetia</taxon>
        <taxon>Spirochaetales</taxon>
        <taxon>Spirochaetaceae</taxon>
        <taxon>Oceanispirochaeta</taxon>
    </lineage>
</organism>
<dbReference type="PANTHER" id="PTHR35011:SF2">
    <property type="entry name" value="2,3-DIKETO-L-GULONATE TRAP TRANSPORTER SMALL PERMEASE PROTEIN YIAM"/>
    <property type="match status" value="1"/>
</dbReference>
<proteinExistence type="inferred from homology"/>
<dbReference type="InterPro" id="IPR007387">
    <property type="entry name" value="TRAP_DctQ"/>
</dbReference>
<evidence type="ECO:0000256" key="7">
    <source>
        <dbReference type="ARBA" id="ARBA00023136"/>
    </source>
</evidence>
<accession>A0A5C1QH13</accession>